<dbReference type="GO" id="GO:0005737">
    <property type="term" value="C:cytoplasm"/>
    <property type="evidence" value="ECO:0007669"/>
    <property type="project" value="UniProtKB-SubCell"/>
</dbReference>
<feature type="domain" description="RecX second three-helical" evidence="5">
    <location>
        <begin position="2"/>
        <end position="33"/>
    </location>
</feature>
<sequence length="86" mass="9579">MVASRAARGVGPVRIRAELAAVQIDDAAIERALAETETDWKALAEAVRAKRFGVEQPEDFPAKAKQMRFLQRRGFDMDMLNAAFDD</sequence>
<evidence type="ECO:0000256" key="1">
    <source>
        <dbReference type="ARBA" id="ARBA00004496"/>
    </source>
</evidence>
<dbReference type="Pfam" id="PF21981">
    <property type="entry name" value="RecX_HTH3"/>
    <property type="match status" value="1"/>
</dbReference>
<dbReference type="EMBL" id="AFNV02000007">
    <property type="protein sequence ID" value="ERJ19813.1"/>
    <property type="molecule type" value="Genomic_DNA"/>
</dbReference>
<dbReference type="Pfam" id="PF02631">
    <property type="entry name" value="RecX_HTH2"/>
    <property type="match status" value="1"/>
</dbReference>
<dbReference type="InterPro" id="IPR053925">
    <property type="entry name" value="RecX_HTH_3rd"/>
</dbReference>
<evidence type="ECO:0000313" key="7">
    <source>
        <dbReference type="EMBL" id="ERJ19813.1"/>
    </source>
</evidence>
<name>U2G0I2_9GAMM</name>
<dbReference type="Gene3D" id="1.10.10.10">
    <property type="entry name" value="Winged helix-like DNA-binding domain superfamily/Winged helix DNA-binding domain"/>
    <property type="match status" value="2"/>
</dbReference>
<keyword evidence="4" id="KW-0963">Cytoplasm</keyword>
<reference evidence="7 8" key="1">
    <citation type="journal article" date="2011" name="J. Bacteriol.">
        <title>Genome sequence of Salinisphaera shabanensis, a gammaproteobacterium from the harsh, variable environment of the brine-seawater interface of the Shaban Deep in the Red Sea.</title>
        <authorList>
            <person name="Antunes A."/>
            <person name="Alam I."/>
            <person name="Bajic V.B."/>
            <person name="Stingl U."/>
        </authorList>
    </citation>
    <scope>NUCLEOTIDE SEQUENCE [LARGE SCALE GENOMIC DNA]</scope>
    <source>
        <strain evidence="7 8">E1L3A</strain>
    </source>
</reference>
<dbReference type="InterPro" id="IPR036388">
    <property type="entry name" value="WH-like_DNA-bd_sf"/>
</dbReference>
<evidence type="ECO:0000259" key="5">
    <source>
        <dbReference type="Pfam" id="PF02631"/>
    </source>
</evidence>
<feature type="domain" description="RecX third three-helical" evidence="6">
    <location>
        <begin position="42"/>
        <end position="83"/>
    </location>
</feature>
<comment type="caution">
    <text evidence="7">The sequence shown here is derived from an EMBL/GenBank/DDBJ whole genome shotgun (WGS) entry which is preliminary data.</text>
</comment>
<comment type="similarity">
    <text evidence="2">Belongs to the RecX family.</text>
</comment>
<comment type="subcellular location">
    <subcellularLocation>
        <location evidence="1">Cytoplasm</location>
    </subcellularLocation>
</comment>
<gene>
    <name evidence="7" type="primary">recX</name>
    <name evidence="7" type="ORF">SSPSH_001284</name>
</gene>
<dbReference type="eggNOG" id="COG2137">
    <property type="taxonomic scope" value="Bacteria"/>
</dbReference>
<protein>
    <recommendedName>
        <fullName evidence="3">Regulatory protein RecX</fullName>
    </recommendedName>
</protein>
<evidence type="ECO:0000313" key="8">
    <source>
        <dbReference type="Proteomes" id="UP000006242"/>
    </source>
</evidence>
<dbReference type="Proteomes" id="UP000006242">
    <property type="component" value="Unassembled WGS sequence"/>
</dbReference>
<accession>U2G0I2</accession>
<evidence type="ECO:0000256" key="3">
    <source>
        <dbReference type="ARBA" id="ARBA00018111"/>
    </source>
</evidence>
<proteinExistence type="inferred from homology"/>
<keyword evidence="8" id="KW-1185">Reference proteome</keyword>
<organism evidence="7 8">
    <name type="scientific">Salinisphaera shabanensis E1L3A</name>
    <dbReference type="NCBI Taxonomy" id="1033802"/>
    <lineage>
        <taxon>Bacteria</taxon>
        <taxon>Pseudomonadati</taxon>
        <taxon>Pseudomonadota</taxon>
        <taxon>Gammaproteobacteria</taxon>
        <taxon>Salinisphaerales</taxon>
        <taxon>Salinisphaeraceae</taxon>
        <taxon>Salinisphaera</taxon>
    </lineage>
</organism>
<dbReference type="AlphaFoldDB" id="U2G0I2"/>
<evidence type="ECO:0000256" key="2">
    <source>
        <dbReference type="ARBA" id="ARBA00009695"/>
    </source>
</evidence>
<dbReference type="STRING" id="1033802.SSPSH_001284"/>
<evidence type="ECO:0000256" key="4">
    <source>
        <dbReference type="ARBA" id="ARBA00022490"/>
    </source>
</evidence>
<reference evidence="7 8" key="2">
    <citation type="journal article" date="2013" name="PLoS ONE">
        <title>INDIGO - INtegrated Data Warehouse of MIcrobial GenOmes with Examples from the Red Sea Extremophiles.</title>
        <authorList>
            <person name="Alam I."/>
            <person name="Antunes A."/>
            <person name="Kamau A.A."/>
            <person name="Ba Alawi W."/>
            <person name="Kalkatawi M."/>
            <person name="Stingl U."/>
            <person name="Bajic V.B."/>
        </authorList>
    </citation>
    <scope>NUCLEOTIDE SEQUENCE [LARGE SCALE GENOMIC DNA]</scope>
    <source>
        <strain evidence="7 8">E1L3A</strain>
    </source>
</reference>
<dbReference type="InterPro" id="IPR053924">
    <property type="entry name" value="RecX_HTH_2nd"/>
</dbReference>
<evidence type="ECO:0000259" key="6">
    <source>
        <dbReference type="Pfam" id="PF21981"/>
    </source>
</evidence>